<dbReference type="PANTHER" id="PTHR30535">
    <property type="entry name" value="VITAMIN B12-BINDING PROTEIN"/>
    <property type="match status" value="1"/>
</dbReference>
<reference evidence="3 5" key="1">
    <citation type="journal article" date="2012" name="J. Bacteriol.">
        <title>Genome sequence of Pectobacterium sp. strain SCC3193.</title>
        <authorList>
            <person name="Koskinen J.P."/>
            <person name="Laine P."/>
            <person name="Niemi O."/>
            <person name="Nykyri J."/>
            <person name="Harjunpaa H."/>
            <person name="Auvinen P."/>
            <person name="Paulin L."/>
            <person name="Pirhonen M."/>
            <person name="Palva T."/>
            <person name="Holm L."/>
        </authorList>
    </citation>
    <scope>NUCLEOTIDE SEQUENCE [LARGE SCALE GENOMIC DNA]</scope>
    <source>
        <strain evidence="3 5">SCC3193</strain>
    </source>
</reference>
<accession>A0A0H3HYG0</accession>
<dbReference type="SUPFAM" id="SSF53807">
    <property type="entry name" value="Helical backbone' metal receptor"/>
    <property type="match status" value="1"/>
</dbReference>
<keyword evidence="1" id="KW-0732">Signal</keyword>
<evidence type="ECO:0000256" key="1">
    <source>
        <dbReference type="SAM" id="SignalP"/>
    </source>
</evidence>
<dbReference type="Gene3D" id="3.40.50.1980">
    <property type="entry name" value="Nitrogenase molybdenum iron protein domain"/>
    <property type="match status" value="2"/>
</dbReference>
<dbReference type="InterPro" id="IPR002491">
    <property type="entry name" value="ABC_transptr_periplasmic_BD"/>
</dbReference>
<dbReference type="PROSITE" id="PS50983">
    <property type="entry name" value="FE_B12_PBP"/>
    <property type="match status" value="1"/>
</dbReference>
<evidence type="ECO:0000313" key="3">
    <source>
        <dbReference type="EMBL" id="AFI88389.1"/>
    </source>
</evidence>
<dbReference type="eggNOG" id="COG0614">
    <property type="taxonomic scope" value="Bacteria"/>
</dbReference>
<evidence type="ECO:0000313" key="4">
    <source>
        <dbReference type="EMBL" id="MBI0554061.1"/>
    </source>
</evidence>
<dbReference type="PATRIC" id="fig|1166016.3.peg.263"/>
<reference evidence="6" key="3">
    <citation type="submission" date="2023-07" db="EMBL/GenBank/DDBJ databases">
        <title>Identification of Pectobacterium versatile causing blackleg of potato from New York State with a whole genome sequencing approach.</title>
        <authorList>
            <person name="Ma X."/>
            <person name="Swingle B."/>
        </authorList>
    </citation>
    <scope>NUCLEOTIDE SEQUENCE [LARGE SCALE GENOMIC DNA]</scope>
    <source>
        <strain evidence="6">NY1588A</strain>
    </source>
</reference>
<dbReference type="RefSeq" id="WP_014698500.1">
    <property type="nucleotide sequence ID" value="NC_017845.1"/>
</dbReference>
<feature type="domain" description="Fe/B12 periplasmic-binding" evidence="2">
    <location>
        <begin position="47"/>
        <end position="313"/>
    </location>
</feature>
<dbReference type="PROSITE" id="PS51318">
    <property type="entry name" value="TAT"/>
    <property type="match status" value="1"/>
</dbReference>
<dbReference type="EMBL" id="CP003415">
    <property type="protein sequence ID" value="AFI88389.1"/>
    <property type="molecule type" value="Genomic_DNA"/>
</dbReference>
<dbReference type="Gene3D" id="1.20.58.2180">
    <property type="match status" value="1"/>
</dbReference>
<dbReference type="GO" id="GO:0071281">
    <property type="term" value="P:cellular response to iron ion"/>
    <property type="evidence" value="ECO:0007669"/>
    <property type="project" value="TreeGrafter"/>
</dbReference>
<dbReference type="InterPro" id="IPR006311">
    <property type="entry name" value="TAT_signal"/>
</dbReference>
<dbReference type="STRING" id="1905730.W5S_0262"/>
<dbReference type="Proteomes" id="UP001194579">
    <property type="component" value="Unassembled WGS sequence"/>
</dbReference>
<feature type="chain" id="PRO_5002611757" evidence="1">
    <location>
        <begin position="29"/>
        <end position="345"/>
    </location>
</feature>
<keyword evidence="6" id="KW-1185">Reference proteome</keyword>
<dbReference type="PANTHER" id="PTHR30535:SF34">
    <property type="entry name" value="MOLYBDATE-BINDING PROTEIN MOLA"/>
    <property type="match status" value="1"/>
</dbReference>
<gene>
    <name evidence="3" type="ordered locus">W5S_0262</name>
    <name evidence="4" type="ORF">F6Q06_06075</name>
</gene>
<dbReference type="InterPro" id="IPR050902">
    <property type="entry name" value="ABC_Transporter_SBP"/>
</dbReference>
<sequence length="345" mass="37957">MGMNRRTFLSYLATLSALSFLPASFAHAFDRIAGRFGQIPEPSDIQRVISAGPPADLLLLALAPEKLLGFSSFDLSGESGALLSETVRRLPRLGRLSGRASTLSLEKLLTLNPDIIIDCGSADETYRSLAQRTSQQTGVPYVLVDGGLQDTPSQLRQVGQLLNVTVRAEQQAQFAEAILQRANAYRTSAQTEKPRFYFARGAMGLETGLRGSLHTEAVELLGFDNVATAGELNTLTQVSMEHILTWNPDLIITQDVQSYQHITHSAQWQGVDAVAQQRVILMSGLPFGWLDAPPGLNRLLGLCRLQSHFDPAAAQQLKSDTRAFFRLFYHTDLNDEQLEHLLRVA</sequence>
<dbReference type="KEGG" id="pec:W5S_0262"/>
<reference evidence="4" key="4">
    <citation type="submission" date="2024-05" db="EMBL/GenBank/DDBJ databases">
        <title>Identification of Pectobacterium versatile causing blackleg of potato from New York State with a whole genome sequencing approach.</title>
        <authorList>
            <person name="Ma X."/>
            <person name="Swingle B."/>
        </authorList>
    </citation>
    <scope>NUCLEOTIDE SEQUENCE</scope>
    <source>
        <strain evidence="4">NY1588A</strain>
    </source>
</reference>
<evidence type="ECO:0000313" key="5">
    <source>
        <dbReference type="Proteomes" id="UP000008044"/>
    </source>
</evidence>
<reference evidence="3" key="2">
    <citation type="submission" date="2012-03" db="EMBL/GenBank/DDBJ databases">
        <authorList>
            <person name="Koskinen P."/>
            <person name="Laine P."/>
            <person name="Niemi O."/>
            <person name="Nykyri J."/>
            <person name="Harjunpaa H."/>
            <person name="Auvinen P."/>
            <person name="Paulin L."/>
            <person name="Pirhonen M."/>
            <person name="Palva T."/>
            <person name="Holm L."/>
        </authorList>
    </citation>
    <scope>NUCLEOTIDE SEQUENCE</scope>
    <source>
        <strain evidence="3">SCC3193</strain>
    </source>
</reference>
<evidence type="ECO:0000259" key="2">
    <source>
        <dbReference type="PROSITE" id="PS50983"/>
    </source>
</evidence>
<dbReference type="HOGENOM" id="CLU_038034_13_1_6"/>
<name>A0A0H3HYG0_PECPM</name>
<dbReference type="AlphaFoldDB" id="A0A0H3HYG0"/>
<protein>
    <submittedName>
        <fullName evidence="4">ABC transporter substrate-binding protein</fullName>
    </submittedName>
    <submittedName>
        <fullName evidence="3">Iron compound ABC transporter, periplasmic iron-binding protein, putative</fullName>
    </submittedName>
</protein>
<proteinExistence type="predicted"/>
<evidence type="ECO:0000313" key="6">
    <source>
        <dbReference type="Proteomes" id="UP001194579"/>
    </source>
</evidence>
<feature type="signal peptide" evidence="1">
    <location>
        <begin position="1"/>
        <end position="28"/>
    </location>
</feature>
<dbReference type="EMBL" id="WABS01000009">
    <property type="protein sequence ID" value="MBI0554061.1"/>
    <property type="molecule type" value="Genomic_DNA"/>
</dbReference>
<organism evidence="3 5">
    <name type="scientific">Pectobacterium parmentieri</name>
    <dbReference type="NCBI Taxonomy" id="1905730"/>
    <lineage>
        <taxon>Bacteria</taxon>
        <taxon>Pseudomonadati</taxon>
        <taxon>Pseudomonadota</taxon>
        <taxon>Gammaproteobacteria</taxon>
        <taxon>Enterobacterales</taxon>
        <taxon>Pectobacteriaceae</taxon>
        <taxon>Pectobacterium</taxon>
    </lineage>
</organism>
<dbReference type="Proteomes" id="UP000008044">
    <property type="component" value="Chromosome"/>
</dbReference>
<dbReference type="Pfam" id="PF01497">
    <property type="entry name" value="Peripla_BP_2"/>
    <property type="match status" value="1"/>
</dbReference>